<keyword evidence="1" id="KW-0472">Membrane</keyword>
<dbReference type="Proteomes" id="UP000240258">
    <property type="component" value="Chromosome"/>
</dbReference>
<reference evidence="3" key="1">
    <citation type="journal article" date="2018" name="MSphere">
        <title>Fusobacterium Genomics Using MinION and Illumina Sequencing Enables Genome Completion and Correction.</title>
        <authorList>
            <person name="Todd S.M."/>
            <person name="Settlage R.E."/>
            <person name="Lahmers K.K."/>
            <person name="Slade D.J."/>
        </authorList>
    </citation>
    <scope>NUCLEOTIDE SEQUENCE [LARGE SCALE GENOMIC DNA]</scope>
    <source>
        <strain evidence="3">ATCC 9817</strain>
    </source>
</reference>
<keyword evidence="3" id="KW-1185">Reference proteome</keyword>
<keyword evidence="1" id="KW-0812">Transmembrane</keyword>
<dbReference type="EMBL" id="CP028102">
    <property type="protein sequence ID" value="AVQ18590.1"/>
    <property type="molecule type" value="Genomic_DNA"/>
</dbReference>
<dbReference type="InterPro" id="IPR032774">
    <property type="entry name" value="WG_beta_rep"/>
</dbReference>
<evidence type="ECO:0000313" key="2">
    <source>
        <dbReference type="EMBL" id="AVQ18590.1"/>
    </source>
</evidence>
<proteinExistence type="predicted"/>
<evidence type="ECO:0000256" key="1">
    <source>
        <dbReference type="SAM" id="Phobius"/>
    </source>
</evidence>
<keyword evidence="1" id="KW-1133">Transmembrane helix</keyword>
<dbReference type="Pfam" id="PF14903">
    <property type="entry name" value="WG_beta_rep"/>
    <property type="match status" value="2"/>
</dbReference>
<dbReference type="RefSeq" id="WP_005883913.1">
    <property type="nucleotide sequence ID" value="NZ_CP028102.1"/>
</dbReference>
<accession>A0ABM6TWP4</accession>
<feature type="transmembrane region" description="Helical" evidence="1">
    <location>
        <begin position="12"/>
        <end position="29"/>
    </location>
</feature>
<organism evidence="2 3">
    <name type="scientific">Fusobacterium mortiferum ATCC 9817</name>
    <dbReference type="NCBI Taxonomy" id="469616"/>
    <lineage>
        <taxon>Bacteria</taxon>
        <taxon>Fusobacteriati</taxon>
        <taxon>Fusobacteriota</taxon>
        <taxon>Fusobacteriia</taxon>
        <taxon>Fusobacteriales</taxon>
        <taxon>Fusobacteriaceae</taxon>
        <taxon>Fusobacterium</taxon>
    </lineage>
</organism>
<protein>
    <submittedName>
        <fullName evidence="2">WG repeat-containing protein</fullName>
    </submittedName>
</protein>
<dbReference type="GeneID" id="62762995"/>
<name>A0ABM6TWP4_FUSMR</name>
<sequence>MMSMRNKRKSKVKLYILFLLLAVCSFIFYENKKFQTRIENIYFQKKLAGENIEKTNIKNIFLISDEDKYILYFINFDGNNKKIEDLKSVGNINFSTPILIQKDSYGYINRKGEVVIPLEYTKATNFKDGVAIVKKGKYGVIDEKGKVLLPFEYEEIFLGEKKRVILKKEGVYYTSNLKTAQKIDVDEITEIASGQLFFKKGNEYGIMNIYGKFLVKSNNIGNKNFHLNSYPKIN</sequence>
<evidence type="ECO:0000313" key="3">
    <source>
        <dbReference type="Proteomes" id="UP000240258"/>
    </source>
</evidence>
<gene>
    <name evidence="2" type="ORF">C4N19_05635</name>
</gene>